<dbReference type="Pfam" id="PF00216">
    <property type="entry name" value="Bac_DNA_binding"/>
    <property type="match status" value="1"/>
</dbReference>
<dbReference type="PANTHER" id="PTHR33175">
    <property type="entry name" value="DNA-BINDING PROTEIN HU"/>
    <property type="match status" value="1"/>
</dbReference>
<dbReference type="GO" id="GO:0030261">
    <property type="term" value="P:chromosome condensation"/>
    <property type="evidence" value="ECO:0007669"/>
    <property type="project" value="UniProtKB-KW"/>
</dbReference>
<dbReference type="Gene3D" id="4.10.520.10">
    <property type="entry name" value="IHF-like DNA-binding proteins"/>
    <property type="match status" value="1"/>
</dbReference>
<sequence length="90" mass="9494">MNKGDLIANVAKAADVTKAQAAAAVDSVLESIEKSLKKGDRVTLVGFGTFAVSVRKAREGRNPATGKTIKIPKKKVVRFKAGKGLSEKLN</sequence>
<evidence type="ECO:0000256" key="1">
    <source>
        <dbReference type="ARBA" id="ARBA00010529"/>
    </source>
</evidence>
<dbReference type="PANTHER" id="PTHR33175:SF3">
    <property type="entry name" value="DNA-BINDING PROTEIN HU-BETA"/>
    <property type="match status" value="1"/>
</dbReference>
<organism evidence="5 6">
    <name type="scientific">Candidatus Defluviibacterium haderslevense</name>
    <dbReference type="NCBI Taxonomy" id="2981993"/>
    <lineage>
        <taxon>Bacteria</taxon>
        <taxon>Pseudomonadati</taxon>
        <taxon>Bacteroidota</taxon>
        <taxon>Saprospiria</taxon>
        <taxon>Saprospirales</taxon>
        <taxon>Saprospiraceae</taxon>
        <taxon>Candidatus Defluviibacterium</taxon>
    </lineage>
</organism>
<evidence type="ECO:0000313" key="5">
    <source>
        <dbReference type="EMBL" id="MBK9716158.1"/>
    </source>
</evidence>
<accession>A0A9D7XFX8</accession>
<dbReference type="CDD" id="cd13831">
    <property type="entry name" value="HU"/>
    <property type="match status" value="1"/>
</dbReference>
<evidence type="ECO:0000256" key="2">
    <source>
        <dbReference type="ARBA" id="ARBA00023067"/>
    </source>
</evidence>
<keyword evidence="3 5" id="KW-0238">DNA-binding</keyword>
<comment type="caution">
    <text evidence="5">The sequence shown here is derived from an EMBL/GenBank/DDBJ whole genome shotgun (WGS) entry which is preliminary data.</text>
</comment>
<dbReference type="GO" id="GO:0003677">
    <property type="term" value="F:DNA binding"/>
    <property type="evidence" value="ECO:0007669"/>
    <property type="project" value="UniProtKB-KW"/>
</dbReference>
<evidence type="ECO:0000256" key="4">
    <source>
        <dbReference type="RuleBase" id="RU003939"/>
    </source>
</evidence>
<proteinExistence type="inferred from homology"/>
<name>A0A9D7XFX8_9BACT</name>
<dbReference type="Proteomes" id="UP000808349">
    <property type="component" value="Unassembled WGS sequence"/>
</dbReference>
<comment type="similarity">
    <text evidence="1 4">Belongs to the bacterial histone-like protein family.</text>
</comment>
<dbReference type="GO" id="GO:0030527">
    <property type="term" value="F:structural constituent of chromatin"/>
    <property type="evidence" value="ECO:0007669"/>
    <property type="project" value="InterPro"/>
</dbReference>
<dbReference type="GO" id="GO:0005829">
    <property type="term" value="C:cytosol"/>
    <property type="evidence" value="ECO:0007669"/>
    <property type="project" value="TreeGrafter"/>
</dbReference>
<protein>
    <submittedName>
        <fullName evidence="5">HU family DNA-binding protein</fullName>
    </submittedName>
</protein>
<dbReference type="SMART" id="SM00411">
    <property type="entry name" value="BHL"/>
    <property type="match status" value="1"/>
</dbReference>
<keyword evidence="2" id="KW-0226">DNA condensation</keyword>
<dbReference type="AlphaFoldDB" id="A0A9D7XFX8"/>
<gene>
    <name evidence="5" type="ORF">IPO85_01280</name>
</gene>
<dbReference type="PROSITE" id="PS00045">
    <property type="entry name" value="HISTONE_LIKE"/>
    <property type="match status" value="1"/>
</dbReference>
<dbReference type="InterPro" id="IPR010992">
    <property type="entry name" value="IHF-like_DNA-bd_dom_sf"/>
</dbReference>
<dbReference type="InterPro" id="IPR000119">
    <property type="entry name" value="Hist_DNA-bd"/>
</dbReference>
<evidence type="ECO:0000256" key="3">
    <source>
        <dbReference type="ARBA" id="ARBA00023125"/>
    </source>
</evidence>
<evidence type="ECO:0000313" key="6">
    <source>
        <dbReference type="Proteomes" id="UP000808349"/>
    </source>
</evidence>
<reference evidence="5 6" key="1">
    <citation type="submission" date="2020-10" db="EMBL/GenBank/DDBJ databases">
        <title>Connecting structure to function with the recovery of over 1000 high-quality activated sludge metagenome-assembled genomes encoding full-length rRNA genes using long-read sequencing.</title>
        <authorList>
            <person name="Singleton C.M."/>
            <person name="Petriglieri F."/>
            <person name="Kristensen J.M."/>
            <person name="Kirkegaard R.H."/>
            <person name="Michaelsen T.Y."/>
            <person name="Andersen M.H."/>
            <person name="Karst S.M."/>
            <person name="Dueholm M.S."/>
            <person name="Nielsen P.H."/>
            <person name="Albertsen M."/>
        </authorList>
    </citation>
    <scope>NUCLEOTIDE SEQUENCE [LARGE SCALE GENOMIC DNA]</scope>
    <source>
        <strain evidence="5">Ribe_18-Q3-R11-54_BAT3C.373</strain>
    </source>
</reference>
<dbReference type="InterPro" id="IPR020816">
    <property type="entry name" value="Histone-like_DNA-bd_CS"/>
</dbReference>
<dbReference type="PRINTS" id="PR01727">
    <property type="entry name" value="DNABINDINGHU"/>
</dbReference>
<dbReference type="SUPFAM" id="SSF47729">
    <property type="entry name" value="IHF-like DNA-binding proteins"/>
    <property type="match status" value="1"/>
</dbReference>
<dbReference type="EMBL" id="JADKFW010000004">
    <property type="protein sequence ID" value="MBK9716158.1"/>
    <property type="molecule type" value="Genomic_DNA"/>
</dbReference>